<reference evidence="3" key="1">
    <citation type="journal article" date="2019" name="Environ. Microbiol.">
        <title>Fungal ecological strategies reflected in gene transcription - a case study of two litter decomposers.</title>
        <authorList>
            <person name="Barbi F."/>
            <person name="Kohler A."/>
            <person name="Barry K."/>
            <person name="Baskaran P."/>
            <person name="Daum C."/>
            <person name="Fauchery L."/>
            <person name="Ihrmark K."/>
            <person name="Kuo A."/>
            <person name="LaButti K."/>
            <person name="Lipzen A."/>
            <person name="Morin E."/>
            <person name="Grigoriev I.V."/>
            <person name="Henrissat B."/>
            <person name="Lindahl B."/>
            <person name="Martin F."/>
        </authorList>
    </citation>
    <scope>NUCLEOTIDE SEQUENCE</scope>
    <source>
        <strain evidence="3">JB14</strain>
    </source>
</reference>
<keyword evidence="4" id="KW-1185">Reference proteome</keyword>
<organism evidence="3 4">
    <name type="scientific">Gymnopus androsaceus JB14</name>
    <dbReference type="NCBI Taxonomy" id="1447944"/>
    <lineage>
        <taxon>Eukaryota</taxon>
        <taxon>Fungi</taxon>
        <taxon>Dikarya</taxon>
        <taxon>Basidiomycota</taxon>
        <taxon>Agaricomycotina</taxon>
        <taxon>Agaricomycetes</taxon>
        <taxon>Agaricomycetidae</taxon>
        <taxon>Agaricales</taxon>
        <taxon>Marasmiineae</taxon>
        <taxon>Omphalotaceae</taxon>
        <taxon>Gymnopus</taxon>
    </lineage>
</organism>
<gene>
    <name evidence="3" type="ORF">BT96DRAFT_432033</name>
</gene>
<dbReference type="AlphaFoldDB" id="A0A6A4GS59"/>
<name>A0A6A4GS59_9AGAR</name>
<dbReference type="SUPFAM" id="SSF81383">
    <property type="entry name" value="F-box domain"/>
    <property type="match status" value="1"/>
</dbReference>
<proteinExistence type="predicted"/>
<dbReference type="InterPro" id="IPR001810">
    <property type="entry name" value="F-box_dom"/>
</dbReference>
<dbReference type="EMBL" id="ML769741">
    <property type="protein sequence ID" value="KAE9388498.1"/>
    <property type="molecule type" value="Genomic_DNA"/>
</dbReference>
<protein>
    <recommendedName>
        <fullName evidence="2">F-box domain-containing protein</fullName>
    </recommendedName>
</protein>
<feature type="domain" description="F-box" evidence="2">
    <location>
        <begin position="81"/>
        <end position="136"/>
    </location>
</feature>
<evidence type="ECO:0000313" key="4">
    <source>
        <dbReference type="Proteomes" id="UP000799118"/>
    </source>
</evidence>
<evidence type="ECO:0000313" key="3">
    <source>
        <dbReference type="EMBL" id="KAE9388498.1"/>
    </source>
</evidence>
<evidence type="ECO:0000259" key="2">
    <source>
        <dbReference type="Pfam" id="PF12937"/>
    </source>
</evidence>
<evidence type="ECO:0000256" key="1">
    <source>
        <dbReference type="SAM" id="Coils"/>
    </source>
</evidence>
<dbReference type="InterPro" id="IPR036047">
    <property type="entry name" value="F-box-like_dom_sf"/>
</dbReference>
<dbReference type="Proteomes" id="UP000799118">
    <property type="component" value="Unassembled WGS sequence"/>
</dbReference>
<keyword evidence="1" id="KW-0175">Coiled coil</keyword>
<dbReference type="Gene3D" id="1.20.1280.50">
    <property type="match status" value="1"/>
</dbReference>
<dbReference type="Pfam" id="PF12937">
    <property type="entry name" value="F-box-like"/>
    <property type="match status" value="1"/>
</dbReference>
<accession>A0A6A4GS59</accession>
<feature type="coiled-coil region" evidence="1">
    <location>
        <begin position="35"/>
        <end position="69"/>
    </location>
</feature>
<dbReference type="OrthoDB" id="3266451at2759"/>
<sequence length="231" mass="27460">MSFQQRTNIDFADVRRRLRSEYGPATRFEVTGLQVAEVEKDLRDCESEIHRLRSRIIFLQNQHRRLEEYKASLRFLVSPIRKLPNETIIRIFDYACDINELTSKKLETMPTLAISMVCSRWRDLTQAYPILWSRLRIIMPDLSPNHPRFRLLLHYLDFSQQSPLTIQLEKIVQGDLQSHHLGVCADITALADRWQLLAVWDSKVYIALNSTRWSVSISLCWRHFYSKYYDR</sequence>